<dbReference type="Proteomes" id="UP000015503">
    <property type="component" value="Chromosome"/>
</dbReference>
<evidence type="ECO:0000256" key="1">
    <source>
        <dbReference type="SAM" id="Phobius"/>
    </source>
</evidence>
<gene>
    <name evidence="2" type="ORF">PCA10_12990</name>
</gene>
<protein>
    <recommendedName>
        <fullName evidence="4">DUF2784 domain-containing protein</fullName>
    </recommendedName>
</protein>
<evidence type="ECO:0000313" key="3">
    <source>
        <dbReference type="Proteomes" id="UP000015503"/>
    </source>
</evidence>
<feature type="transmembrane region" description="Helical" evidence="1">
    <location>
        <begin position="6"/>
        <end position="29"/>
    </location>
</feature>
<dbReference type="STRING" id="1245471.PCA10_12990"/>
<dbReference type="KEGG" id="pre:PCA10_12990"/>
<dbReference type="AlphaFoldDB" id="S6ASK1"/>
<feature type="transmembrane region" description="Helical" evidence="1">
    <location>
        <begin position="95"/>
        <end position="114"/>
    </location>
</feature>
<dbReference type="Pfam" id="PF10861">
    <property type="entry name" value="DUF2784"/>
    <property type="match status" value="1"/>
</dbReference>
<dbReference type="InterPro" id="IPR021218">
    <property type="entry name" value="DUF2784"/>
</dbReference>
<dbReference type="OrthoDB" id="370375at2"/>
<proteinExistence type="predicted"/>
<reference evidence="2 3" key="1">
    <citation type="journal article" date="2013" name="Genome Announc.">
        <title>Complete Genome Sequence of the Carbazole Degrader Pseudomonas resinovorans Strain CA10 (NBRC 106553).</title>
        <authorList>
            <person name="Shintani M."/>
            <person name="Hosoyama A."/>
            <person name="Ohji S."/>
            <person name="Tsuchikane K."/>
            <person name="Takarada H."/>
            <person name="Yamazoe A."/>
            <person name="Fujita N."/>
            <person name="Nojiri H."/>
        </authorList>
    </citation>
    <scope>NUCLEOTIDE SEQUENCE [LARGE SCALE GENOMIC DNA]</scope>
    <source>
        <strain evidence="2 3">NBRC 106553</strain>
    </source>
</reference>
<evidence type="ECO:0008006" key="4">
    <source>
        <dbReference type="Google" id="ProtNLM"/>
    </source>
</evidence>
<keyword evidence="1" id="KW-0812">Transmembrane</keyword>
<accession>S6ASK1</accession>
<keyword evidence="1" id="KW-1133">Transmembrane helix</keyword>
<dbReference type="RefSeq" id="WP_016491233.1">
    <property type="nucleotide sequence ID" value="NC_021499.1"/>
</dbReference>
<dbReference type="eggNOG" id="ENOG5032SH9">
    <property type="taxonomic scope" value="Bacteria"/>
</dbReference>
<dbReference type="PATRIC" id="fig|1245471.3.peg.1313"/>
<organism evidence="2 3">
    <name type="scientific">Metapseudomonas resinovorans NBRC 106553</name>
    <dbReference type="NCBI Taxonomy" id="1245471"/>
    <lineage>
        <taxon>Bacteria</taxon>
        <taxon>Pseudomonadati</taxon>
        <taxon>Pseudomonadota</taxon>
        <taxon>Gammaproteobacteria</taxon>
        <taxon>Pseudomonadales</taxon>
        <taxon>Pseudomonadaceae</taxon>
        <taxon>Metapseudomonas</taxon>
    </lineage>
</organism>
<dbReference type="HOGENOM" id="CLU_124431_0_0_6"/>
<dbReference type="EMBL" id="AP013068">
    <property type="protein sequence ID" value="BAN47031.1"/>
    <property type="molecule type" value="Genomic_DNA"/>
</dbReference>
<name>S6ASK1_METRE</name>
<keyword evidence="1" id="KW-0472">Membrane</keyword>
<sequence length="122" mass="13669">MAYRIAADAVLTLHLAFILFVVLGGWLVLRWPRLALLHLPAAAWGASVEFFHLYCPLTPLENRLRLAAGEQGYSGGFIEHYLVPVIYPAGLTPAIQLWLGAAVLLLNLLPYGLLIRRLRQRR</sequence>
<keyword evidence="3" id="KW-1185">Reference proteome</keyword>
<evidence type="ECO:0000313" key="2">
    <source>
        <dbReference type="EMBL" id="BAN47031.1"/>
    </source>
</evidence>